<dbReference type="CDD" id="cd00840">
    <property type="entry name" value="MPP_Mre11_N"/>
    <property type="match status" value="1"/>
</dbReference>
<dbReference type="InterPro" id="IPR026843">
    <property type="entry name" value="SbcD_C"/>
</dbReference>
<accession>A0A840G2T6</accession>
<keyword evidence="4 7" id="KW-0540">Nuclease</keyword>
<dbReference type="GO" id="GO:0008408">
    <property type="term" value="F:3'-5' exonuclease activity"/>
    <property type="evidence" value="ECO:0007669"/>
    <property type="project" value="InterPro"/>
</dbReference>
<dbReference type="InterPro" id="IPR004843">
    <property type="entry name" value="Calcineurin-like_PHP"/>
</dbReference>
<proteinExistence type="inferred from homology"/>
<keyword evidence="6 7" id="KW-0269">Exonuclease</keyword>
<comment type="function">
    <text evidence="7">SbcCD cleaves DNA hairpin structures. These structures can inhibit DNA replication and are intermediates in certain DNA recombination reactions. The complex acts as a 3'-&gt;5' double strand exonuclease that can open hairpins. It also has a 5' single-strand endonuclease activity.</text>
</comment>
<evidence type="ECO:0000256" key="1">
    <source>
        <dbReference type="ARBA" id="ARBA00010555"/>
    </source>
</evidence>
<dbReference type="GO" id="GO:0004519">
    <property type="term" value="F:endonuclease activity"/>
    <property type="evidence" value="ECO:0007669"/>
    <property type="project" value="UniProtKB-KW"/>
</dbReference>
<comment type="subunit">
    <text evidence="2 7">Heterodimer of SbcC and SbcD.</text>
</comment>
<evidence type="ECO:0000256" key="5">
    <source>
        <dbReference type="ARBA" id="ARBA00022801"/>
    </source>
</evidence>
<keyword evidence="7" id="KW-0233">DNA recombination</keyword>
<evidence type="ECO:0000259" key="8">
    <source>
        <dbReference type="Pfam" id="PF00149"/>
    </source>
</evidence>
<dbReference type="PANTHER" id="PTHR30337">
    <property type="entry name" value="COMPONENT OF ATP-DEPENDENT DSDNA EXONUCLEASE"/>
    <property type="match status" value="1"/>
</dbReference>
<dbReference type="SUPFAM" id="SSF56300">
    <property type="entry name" value="Metallo-dependent phosphatases"/>
    <property type="match status" value="1"/>
</dbReference>
<sequence>MKILHTADWHLGRYLHGVSLLADQAHVLAQLVALARAEAVDVVVVAGDVYDRAQPAADAVALLDEVLAQLVVDAGIPVVLVAGNHDSAERIAFAGRICRERGLILRGTLDDLSPFVLADAHGEVAIWPLPYVEPVFARALPGGEAVDDHASALVHVLARLRSQPCGARRSLLVGHAFVAGGSESESERPLSVGGSGAVGADLFAGFDYVALGHLHRPQQVGAPNIRYAGSLLKYSFAEAGHSKSVSLVEFDATGLASVRELSLTPRHDLRIIRGRFADLLNHPDPQAPRDDYLCAELSDREPVLEAMARLRAVYPNLLELRFSALDSTGSGAAASGDHRRQRPEDLFAAFYREVRGEEIGDAQRRVFADALATVQAGDGADSGRVAS</sequence>
<name>A0A840G2T6_RHOTE</name>
<dbReference type="Pfam" id="PF12320">
    <property type="entry name" value="SbcD_C"/>
    <property type="match status" value="1"/>
</dbReference>
<dbReference type="Proteomes" id="UP000587070">
    <property type="component" value="Unassembled WGS sequence"/>
</dbReference>
<dbReference type="EMBL" id="JACIGE010000012">
    <property type="protein sequence ID" value="MBB4248644.1"/>
    <property type="molecule type" value="Genomic_DNA"/>
</dbReference>
<dbReference type="GO" id="GO:0006310">
    <property type="term" value="P:DNA recombination"/>
    <property type="evidence" value="ECO:0007669"/>
    <property type="project" value="UniProtKB-KW"/>
</dbReference>
<keyword evidence="11" id="KW-1185">Reference proteome</keyword>
<evidence type="ECO:0000313" key="10">
    <source>
        <dbReference type="EMBL" id="MBB4248644.1"/>
    </source>
</evidence>
<feature type="domain" description="Nuclease SbcCD subunit D C-terminal" evidence="9">
    <location>
        <begin position="266"/>
        <end position="354"/>
    </location>
</feature>
<evidence type="ECO:0000256" key="2">
    <source>
        <dbReference type="ARBA" id="ARBA00011322"/>
    </source>
</evidence>
<feature type="domain" description="Calcineurin-like phosphoesterase" evidence="8">
    <location>
        <begin position="1"/>
        <end position="95"/>
    </location>
</feature>
<dbReference type="Pfam" id="PF00149">
    <property type="entry name" value="Metallophos"/>
    <property type="match status" value="1"/>
</dbReference>
<keyword evidence="5 7" id="KW-0378">Hydrolase</keyword>
<evidence type="ECO:0000256" key="7">
    <source>
        <dbReference type="RuleBase" id="RU363069"/>
    </source>
</evidence>
<keyword evidence="7" id="KW-0235">DNA replication</keyword>
<organism evidence="10 11">
    <name type="scientific">Rhodocyclus tenuis</name>
    <name type="common">Rhodospirillum tenue</name>
    <dbReference type="NCBI Taxonomy" id="1066"/>
    <lineage>
        <taxon>Bacteria</taxon>
        <taxon>Pseudomonadati</taxon>
        <taxon>Pseudomonadota</taxon>
        <taxon>Betaproteobacteria</taxon>
        <taxon>Rhodocyclales</taxon>
        <taxon>Rhodocyclaceae</taxon>
        <taxon>Rhodocyclus</taxon>
    </lineage>
</organism>
<keyword evidence="7" id="KW-0255">Endonuclease</keyword>
<dbReference type="GO" id="GO:0006260">
    <property type="term" value="P:DNA replication"/>
    <property type="evidence" value="ECO:0007669"/>
    <property type="project" value="UniProtKB-KW"/>
</dbReference>
<comment type="caution">
    <text evidence="10">The sequence shown here is derived from an EMBL/GenBank/DDBJ whole genome shotgun (WGS) entry which is preliminary data.</text>
</comment>
<reference evidence="10 11" key="1">
    <citation type="submission" date="2020-08" db="EMBL/GenBank/DDBJ databases">
        <title>Genome sequencing of Purple Non-Sulfur Bacteria from various extreme environments.</title>
        <authorList>
            <person name="Mayer M."/>
        </authorList>
    </citation>
    <scope>NUCLEOTIDE SEQUENCE [LARGE SCALE GENOMIC DNA]</scope>
    <source>
        <strain evidence="10 11">2761</strain>
    </source>
</reference>
<dbReference type="AlphaFoldDB" id="A0A840G2T6"/>
<dbReference type="RefSeq" id="WP_153114735.1">
    <property type="nucleotide sequence ID" value="NZ_JACIGE010000012.1"/>
</dbReference>
<evidence type="ECO:0000313" key="11">
    <source>
        <dbReference type="Proteomes" id="UP000587070"/>
    </source>
</evidence>
<dbReference type="PANTHER" id="PTHR30337:SF0">
    <property type="entry name" value="NUCLEASE SBCCD SUBUNIT D"/>
    <property type="match status" value="1"/>
</dbReference>
<dbReference type="InterPro" id="IPR041796">
    <property type="entry name" value="Mre11_N"/>
</dbReference>
<dbReference type="InterPro" id="IPR029052">
    <property type="entry name" value="Metallo-depent_PP-like"/>
</dbReference>
<dbReference type="NCBIfam" id="TIGR00619">
    <property type="entry name" value="sbcd"/>
    <property type="match status" value="1"/>
</dbReference>
<dbReference type="InterPro" id="IPR050535">
    <property type="entry name" value="DNA_Repair-Maintenance_Comp"/>
</dbReference>
<evidence type="ECO:0000256" key="6">
    <source>
        <dbReference type="ARBA" id="ARBA00022839"/>
    </source>
</evidence>
<gene>
    <name evidence="7" type="primary">sbcD</name>
    <name evidence="10" type="ORF">GGD90_003043</name>
</gene>
<evidence type="ECO:0000256" key="3">
    <source>
        <dbReference type="ARBA" id="ARBA00013365"/>
    </source>
</evidence>
<dbReference type="Gene3D" id="3.60.21.10">
    <property type="match status" value="1"/>
</dbReference>
<evidence type="ECO:0000256" key="4">
    <source>
        <dbReference type="ARBA" id="ARBA00022722"/>
    </source>
</evidence>
<dbReference type="OrthoDB" id="9773856at2"/>
<protein>
    <recommendedName>
        <fullName evidence="3 7">Nuclease SbcCD subunit D</fullName>
    </recommendedName>
</protein>
<dbReference type="InterPro" id="IPR004593">
    <property type="entry name" value="SbcD"/>
</dbReference>
<comment type="similarity">
    <text evidence="1 7">Belongs to the SbcD family.</text>
</comment>
<evidence type="ECO:0000259" key="9">
    <source>
        <dbReference type="Pfam" id="PF12320"/>
    </source>
</evidence>